<dbReference type="AlphaFoldDB" id="A0A2P2N8N6"/>
<accession>A0A2P2N8N6</accession>
<protein>
    <submittedName>
        <fullName evidence="1">Uncharacterized protein</fullName>
    </submittedName>
</protein>
<proteinExistence type="predicted"/>
<dbReference type="EMBL" id="GGEC01058364">
    <property type="protein sequence ID" value="MBX38848.1"/>
    <property type="molecule type" value="Transcribed_RNA"/>
</dbReference>
<evidence type="ECO:0000313" key="1">
    <source>
        <dbReference type="EMBL" id="MBX38848.1"/>
    </source>
</evidence>
<reference evidence="1" key="1">
    <citation type="submission" date="2018-02" db="EMBL/GenBank/DDBJ databases">
        <title>Rhizophora mucronata_Transcriptome.</title>
        <authorList>
            <person name="Meera S.P."/>
            <person name="Sreeshan A."/>
            <person name="Augustine A."/>
        </authorList>
    </citation>
    <scope>NUCLEOTIDE SEQUENCE</scope>
    <source>
        <tissue evidence="1">Leaf</tissue>
    </source>
</reference>
<organism evidence="1">
    <name type="scientific">Rhizophora mucronata</name>
    <name type="common">Asiatic mangrove</name>
    <dbReference type="NCBI Taxonomy" id="61149"/>
    <lineage>
        <taxon>Eukaryota</taxon>
        <taxon>Viridiplantae</taxon>
        <taxon>Streptophyta</taxon>
        <taxon>Embryophyta</taxon>
        <taxon>Tracheophyta</taxon>
        <taxon>Spermatophyta</taxon>
        <taxon>Magnoliopsida</taxon>
        <taxon>eudicotyledons</taxon>
        <taxon>Gunneridae</taxon>
        <taxon>Pentapetalae</taxon>
        <taxon>rosids</taxon>
        <taxon>fabids</taxon>
        <taxon>Malpighiales</taxon>
        <taxon>Rhizophoraceae</taxon>
        <taxon>Rhizophora</taxon>
    </lineage>
</organism>
<name>A0A2P2N8N6_RHIMU</name>
<sequence length="31" mass="3605">MTEHMQSKWLNPSLPLSKLSIFFATYSKTSM</sequence>